<proteinExistence type="predicted"/>
<feature type="compositionally biased region" description="Polar residues" evidence="1">
    <location>
        <begin position="67"/>
        <end position="76"/>
    </location>
</feature>
<reference evidence="3" key="2">
    <citation type="submission" date="2015-01" db="EMBL/GenBank/DDBJ databases">
        <title>Evolutionary Origins and Diversification of the Mycorrhizal Mutualists.</title>
        <authorList>
            <consortium name="DOE Joint Genome Institute"/>
            <consortium name="Mycorrhizal Genomics Consortium"/>
            <person name="Kohler A."/>
            <person name="Kuo A."/>
            <person name="Nagy L.G."/>
            <person name="Floudas D."/>
            <person name="Copeland A."/>
            <person name="Barry K.W."/>
            <person name="Cichocki N."/>
            <person name="Veneault-Fourrey C."/>
            <person name="LaButti K."/>
            <person name="Lindquist E.A."/>
            <person name="Lipzen A."/>
            <person name="Lundell T."/>
            <person name="Morin E."/>
            <person name="Murat C."/>
            <person name="Riley R."/>
            <person name="Ohm R."/>
            <person name="Sun H."/>
            <person name="Tunlid A."/>
            <person name="Henrissat B."/>
            <person name="Grigoriev I.V."/>
            <person name="Hibbett D.S."/>
            <person name="Martin F."/>
        </authorList>
    </citation>
    <scope>NUCLEOTIDE SEQUENCE [LARGE SCALE GENOMIC DNA]</scope>
    <source>
        <strain evidence="3">MUT 4182</strain>
    </source>
</reference>
<name>A0A0C3LAD3_9AGAM</name>
<reference evidence="2 3" key="1">
    <citation type="submission" date="2014-04" db="EMBL/GenBank/DDBJ databases">
        <authorList>
            <consortium name="DOE Joint Genome Institute"/>
            <person name="Kuo A."/>
            <person name="Girlanda M."/>
            <person name="Perotto S."/>
            <person name="Kohler A."/>
            <person name="Nagy L.G."/>
            <person name="Floudas D."/>
            <person name="Copeland A."/>
            <person name="Barry K.W."/>
            <person name="Cichocki N."/>
            <person name="Veneault-Fourrey C."/>
            <person name="LaButti K."/>
            <person name="Lindquist E.A."/>
            <person name="Lipzen A."/>
            <person name="Lundell T."/>
            <person name="Morin E."/>
            <person name="Murat C."/>
            <person name="Sun H."/>
            <person name="Tunlid A."/>
            <person name="Henrissat B."/>
            <person name="Grigoriev I.V."/>
            <person name="Hibbett D.S."/>
            <person name="Martin F."/>
            <person name="Nordberg H.P."/>
            <person name="Cantor M.N."/>
            <person name="Hua S.X."/>
        </authorList>
    </citation>
    <scope>NUCLEOTIDE SEQUENCE [LARGE SCALE GENOMIC DNA]</scope>
    <source>
        <strain evidence="2 3">MUT 4182</strain>
    </source>
</reference>
<protein>
    <submittedName>
        <fullName evidence="2">Uncharacterized protein</fullName>
    </submittedName>
</protein>
<organism evidence="2 3">
    <name type="scientific">Tulasnella calospora MUT 4182</name>
    <dbReference type="NCBI Taxonomy" id="1051891"/>
    <lineage>
        <taxon>Eukaryota</taxon>
        <taxon>Fungi</taxon>
        <taxon>Dikarya</taxon>
        <taxon>Basidiomycota</taxon>
        <taxon>Agaricomycotina</taxon>
        <taxon>Agaricomycetes</taxon>
        <taxon>Cantharellales</taxon>
        <taxon>Tulasnellaceae</taxon>
        <taxon>Tulasnella</taxon>
    </lineage>
</organism>
<evidence type="ECO:0000313" key="2">
    <source>
        <dbReference type="EMBL" id="KIO30833.1"/>
    </source>
</evidence>
<dbReference type="AlphaFoldDB" id="A0A0C3LAD3"/>
<feature type="region of interest" description="Disordered" evidence="1">
    <location>
        <begin position="1"/>
        <end position="118"/>
    </location>
</feature>
<keyword evidence="3" id="KW-1185">Reference proteome</keyword>
<feature type="compositionally biased region" description="Low complexity" evidence="1">
    <location>
        <begin position="1"/>
        <end position="36"/>
    </location>
</feature>
<evidence type="ECO:0000313" key="3">
    <source>
        <dbReference type="Proteomes" id="UP000054248"/>
    </source>
</evidence>
<evidence type="ECO:0000256" key="1">
    <source>
        <dbReference type="SAM" id="MobiDB-lite"/>
    </source>
</evidence>
<accession>A0A0C3LAD3</accession>
<dbReference type="HOGENOM" id="CLU_897695_0_0_1"/>
<dbReference type="EMBL" id="KN822968">
    <property type="protein sequence ID" value="KIO30833.1"/>
    <property type="molecule type" value="Genomic_DNA"/>
</dbReference>
<gene>
    <name evidence="2" type="ORF">M407DRAFT_20160</name>
</gene>
<sequence>MDMRIGSSSSRTYSSSRNGSPSYPGKGTKSASGGKALLPAFEYPQGRYAYSSTSSDDPEPSEFSATLGYSNGTLTPPGSERGYLRRMSDGVGVVVPRQHLPGSPPSSTTSSPPPQQQQTVTFSTCPSCNTVEHHFYQTSRVCGRCGFKRYFAKDSSLATMSAVQTPSRTYWRPTRFASAISYAHVREGLEEVDDSIHQMLANWASFSTSYIISLAGQAAQYARDGSMQACFIELANAPGSQPGAPQLAVTNRGMSSMASLEADDLLGTFTVLREEHAAAKARGGFGIVIVLLTINGTGLAVACRLDAGTL</sequence>
<dbReference type="OrthoDB" id="3262436at2759"/>
<feature type="compositionally biased region" description="Low complexity" evidence="1">
    <location>
        <begin position="105"/>
        <end position="118"/>
    </location>
</feature>
<dbReference type="Proteomes" id="UP000054248">
    <property type="component" value="Unassembled WGS sequence"/>
</dbReference>